<evidence type="ECO:0000313" key="12">
    <source>
        <dbReference type="EMBL" id="KHJ31794.1"/>
    </source>
</evidence>
<dbReference type="AlphaFoldDB" id="A0A0B1P590"/>
<evidence type="ECO:0000256" key="10">
    <source>
        <dbReference type="SAM" id="MobiDB-lite"/>
    </source>
</evidence>
<dbReference type="STRING" id="52586.A0A0B1P590"/>
<dbReference type="HOGENOM" id="CLU_010127_3_1_1"/>
<feature type="region of interest" description="Disordered" evidence="10">
    <location>
        <begin position="567"/>
        <end position="706"/>
    </location>
</feature>
<feature type="repeat" description="WD" evidence="9">
    <location>
        <begin position="59"/>
        <end position="90"/>
    </location>
</feature>
<feature type="compositionally biased region" description="Polar residues" evidence="10">
    <location>
        <begin position="651"/>
        <end position="679"/>
    </location>
</feature>
<feature type="compositionally biased region" description="Polar residues" evidence="10">
    <location>
        <begin position="604"/>
        <end position="627"/>
    </location>
</feature>
<dbReference type="InterPro" id="IPR015943">
    <property type="entry name" value="WD40/YVTN_repeat-like_dom_sf"/>
</dbReference>
<dbReference type="EMBL" id="JNVN01002575">
    <property type="protein sequence ID" value="KHJ31794.1"/>
    <property type="molecule type" value="Genomic_DNA"/>
</dbReference>
<feature type="repeat" description="WD" evidence="9">
    <location>
        <begin position="10"/>
        <end position="45"/>
    </location>
</feature>
<keyword evidence="3 9" id="KW-0853">WD repeat</keyword>
<dbReference type="GO" id="GO:0006335">
    <property type="term" value="P:DNA replication-dependent chromatin assembly"/>
    <property type="evidence" value="ECO:0007669"/>
    <property type="project" value="InterPro"/>
</dbReference>
<keyword evidence="7" id="KW-0234">DNA repair</keyword>
<dbReference type="PROSITE" id="PS50294">
    <property type="entry name" value="WD_REPEATS_REGION"/>
    <property type="match status" value="1"/>
</dbReference>
<feature type="region of interest" description="Disordered" evidence="10">
    <location>
        <begin position="224"/>
        <end position="243"/>
    </location>
</feature>
<comment type="subcellular location">
    <subcellularLocation>
        <location evidence="1">Nucleus</location>
    </subcellularLocation>
</comment>
<dbReference type="SMART" id="SM00320">
    <property type="entry name" value="WD40"/>
    <property type="match status" value="5"/>
</dbReference>
<dbReference type="PANTHER" id="PTHR15271:SF4">
    <property type="entry name" value="CHROMATIN ASSEMBLY FACTOR 1 SUBUNIT B"/>
    <property type="match status" value="1"/>
</dbReference>
<feature type="region of interest" description="Disordered" evidence="10">
    <location>
        <begin position="281"/>
        <end position="301"/>
    </location>
</feature>
<feature type="repeat" description="WD" evidence="9">
    <location>
        <begin position="161"/>
        <end position="202"/>
    </location>
</feature>
<feature type="domain" description="CAF1B/HIR1 beta-propeller" evidence="11">
    <location>
        <begin position="7"/>
        <end position="198"/>
    </location>
</feature>
<dbReference type="InterPro" id="IPR036322">
    <property type="entry name" value="WD40_repeat_dom_sf"/>
</dbReference>
<feature type="compositionally biased region" description="Low complexity" evidence="10">
    <location>
        <begin position="628"/>
        <end position="644"/>
    </location>
</feature>
<dbReference type="InterPro" id="IPR001680">
    <property type="entry name" value="WD40_rpt"/>
</dbReference>
<protein>
    <submittedName>
        <fullName evidence="12">Putative wd g-beta repeat containing protein chromatin assembly complex protein</fullName>
    </submittedName>
</protein>
<evidence type="ECO:0000259" key="11">
    <source>
        <dbReference type="Pfam" id="PF24105"/>
    </source>
</evidence>
<evidence type="ECO:0000256" key="8">
    <source>
        <dbReference type="ARBA" id="ARBA00023242"/>
    </source>
</evidence>
<comment type="similarity">
    <text evidence="2">Belongs to the WD repeat HIR1 family.</text>
</comment>
<accession>A0A0B1P590</accession>
<dbReference type="GO" id="GO:0005634">
    <property type="term" value="C:nucleus"/>
    <property type="evidence" value="ECO:0007669"/>
    <property type="project" value="UniProtKB-SubCell"/>
</dbReference>
<feature type="compositionally biased region" description="Polar residues" evidence="10">
    <location>
        <begin position="692"/>
        <end position="706"/>
    </location>
</feature>
<evidence type="ECO:0000256" key="1">
    <source>
        <dbReference type="ARBA" id="ARBA00004123"/>
    </source>
</evidence>
<evidence type="ECO:0000256" key="7">
    <source>
        <dbReference type="ARBA" id="ARBA00023204"/>
    </source>
</evidence>
<keyword evidence="6" id="KW-0156">Chromatin regulator</keyword>
<keyword evidence="4" id="KW-0677">Repeat</keyword>
<proteinExistence type="inferred from homology"/>
<evidence type="ECO:0000256" key="2">
    <source>
        <dbReference type="ARBA" id="ARBA00007306"/>
    </source>
</evidence>
<feature type="domain" description="CAF1B/HIR1 beta-propeller" evidence="11">
    <location>
        <begin position="328"/>
        <end position="559"/>
    </location>
</feature>
<comment type="caution">
    <text evidence="12">The sequence shown here is derived from an EMBL/GenBank/DDBJ whole genome shotgun (WGS) entry which is preliminary data.</text>
</comment>
<keyword evidence="5" id="KW-0227">DNA damage</keyword>
<sequence length="706" mass="77154">MKASPIIVNWHSDTAPIYSAEFQPHGRGRMATGGGDNNVRLWRIDVEGEETKVEYICTMSKHTQAVNVVRWAPKGDILASASDDGNAITWVLDTRGPKAAFGEEKSEDKECWRAKTMVRNMGGSEIYDLAWSPDGVFFITGSMDNIARIYNTQTGHLVRQIAEHQHYIQGVAWDPLNEYIATQSSDRSVHIYTLKTQDGAYSLTGREDLEKGLGKVSVNLKMDLPARRISNSPAPPEAGHRTQNSLSKELTIDSIRSPSPSCPGTPTSFVLPINLQNTISHSRRSSITASSPAMSTRRSISPGPSLPLPAVWPIEASPKSLGLGIGVRNVNIYANEMLKSYFRRLTFTPDGSLLLTPAGQYQSYSRSYEESMKNILETTHTVYIYTRGGINRPPVAHLPGPKKPPIVVKCSPVYYNPRKSQLKTKYLTIDTSSADHNMTALPEPATAINKPIAPSAMNPPPPIVQSNQSSVTKNDQKLSEIESASPPMSFLLPYRMIFAVATEDAVLLYDTQQQTPICVVSNLHCASFTDLAWSNDGLILLITSSDGFCSTLVFSRNELGEKFNGEIPRFKSHHPSTPLATPTAIPPLSPFPGSNYLRPVSVSPGRSGNRTRPRTNSSISNPATSQKSSSGNLNNSTLNSMNNSIHAEFSTLESEATQASSTAKRVVSGTRSDITSLNSDRFKKQKIDISAPKSTSDLSSCQPQEK</sequence>
<reference evidence="12 13" key="1">
    <citation type="journal article" date="2014" name="BMC Genomics">
        <title>Adaptive genomic structural variation in the grape powdery mildew pathogen, Erysiphe necator.</title>
        <authorList>
            <person name="Jones L."/>
            <person name="Riaz S."/>
            <person name="Morales-Cruz A."/>
            <person name="Amrine K.C."/>
            <person name="McGuire B."/>
            <person name="Gubler W.D."/>
            <person name="Walker M.A."/>
            <person name="Cantu D."/>
        </authorList>
    </citation>
    <scope>NUCLEOTIDE SEQUENCE [LARGE SCALE GENOMIC DNA]</scope>
    <source>
        <strain evidence="13">c</strain>
    </source>
</reference>
<dbReference type="OMA" id="CIVSNLH"/>
<evidence type="ECO:0000256" key="5">
    <source>
        <dbReference type="ARBA" id="ARBA00022763"/>
    </source>
</evidence>
<feature type="repeat" description="WD" evidence="9">
    <location>
        <begin position="126"/>
        <end position="160"/>
    </location>
</feature>
<name>A0A0B1P590_UNCNE</name>
<dbReference type="InterPro" id="IPR045145">
    <property type="entry name" value="PTHR15271"/>
</dbReference>
<dbReference type="Gene3D" id="2.130.10.10">
    <property type="entry name" value="YVTN repeat-like/Quinoprotein amine dehydrogenase"/>
    <property type="match status" value="1"/>
</dbReference>
<evidence type="ECO:0000313" key="13">
    <source>
        <dbReference type="Proteomes" id="UP000030854"/>
    </source>
</evidence>
<evidence type="ECO:0000256" key="6">
    <source>
        <dbReference type="ARBA" id="ARBA00022853"/>
    </source>
</evidence>
<dbReference type="Proteomes" id="UP000030854">
    <property type="component" value="Unassembled WGS sequence"/>
</dbReference>
<dbReference type="GO" id="GO:0033186">
    <property type="term" value="C:CAF-1 complex"/>
    <property type="evidence" value="ECO:0007669"/>
    <property type="project" value="TreeGrafter"/>
</dbReference>
<dbReference type="InterPro" id="IPR055410">
    <property type="entry name" value="Beta-prop_CAF1B_HIR1"/>
</dbReference>
<keyword evidence="8" id="KW-0539">Nucleus</keyword>
<gene>
    <name evidence="12" type="ORF">EV44_g6145</name>
</gene>
<dbReference type="GO" id="GO:0006281">
    <property type="term" value="P:DNA repair"/>
    <property type="evidence" value="ECO:0007669"/>
    <property type="project" value="UniProtKB-KW"/>
</dbReference>
<organism evidence="12 13">
    <name type="scientific">Uncinula necator</name>
    <name type="common">Grape powdery mildew</name>
    <dbReference type="NCBI Taxonomy" id="52586"/>
    <lineage>
        <taxon>Eukaryota</taxon>
        <taxon>Fungi</taxon>
        <taxon>Dikarya</taxon>
        <taxon>Ascomycota</taxon>
        <taxon>Pezizomycotina</taxon>
        <taxon>Leotiomycetes</taxon>
        <taxon>Erysiphales</taxon>
        <taxon>Erysiphaceae</taxon>
        <taxon>Erysiphe</taxon>
    </lineage>
</organism>
<evidence type="ECO:0000256" key="9">
    <source>
        <dbReference type="PROSITE-ProRule" id="PRU00221"/>
    </source>
</evidence>
<keyword evidence="13" id="KW-1185">Reference proteome</keyword>
<dbReference type="PANTHER" id="PTHR15271">
    <property type="entry name" value="CHROMATIN ASSEMBLY FACTOR 1 SUBUNIT B"/>
    <property type="match status" value="1"/>
</dbReference>
<dbReference type="Pfam" id="PF24105">
    <property type="entry name" value="Beta-prop_CAF1B_HIR1"/>
    <property type="match status" value="2"/>
</dbReference>
<dbReference type="PROSITE" id="PS50082">
    <property type="entry name" value="WD_REPEATS_2"/>
    <property type="match status" value="4"/>
</dbReference>
<dbReference type="SUPFAM" id="SSF50978">
    <property type="entry name" value="WD40 repeat-like"/>
    <property type="match status" value="1"/>
</dbReference>
<evidence type="ECO:0000256" key="4">
    <source>
        <dbReference type="ARBA" id="ARBA00022737"/>
    </source>
</evidence>
<evidence type="ECO:0000256" key="3">
    <source>
        <dbReference type="ARBA" id="ARBA00022574"/>
    </source>
</evidence>
<dbReference type="GO" id="GO:0006334">
    <property type="term" value="P:nucleosome assembly"/>
    <property type="evidence" value="ECO:0007669"/>
    <property type="project" value="TreeGrafter"/>
</dbReference>